<feature type="binding site" evidence="5">
    <location>
        <position position="184"/>
    </location>
    <ligand>
        <name>substrate</name>
    </ligand>
</feature>
<sequence length="226" mass="23282">MLRVPPVIVNFKAYSEAVGENALRLARVAAEVSEETGVEVGICPPHVDLRDVVREVGDEVTVLAQAVDAAEPGGRTGHVTPEMVVEAGADGTLLNHSERRMLLEDLKDVCRACINEGLLTIVCASDALAARAAGALSPHAVAVEPPELIGTGTPVSKADPEVVERSVEVVKEVSEETAVLCGAGITDGSDVRAAVELGADGVLVASGVVLADDPKEALLDLISGLE</sequence>
<dbReference type="InterPro" id="IPR013785">
    <property type="entry name" value="Aldolase_TIM"/>
</dbReference>
<evidence type="ECO:0000313" key="7">
    <source>
        <dbReference type="EMBL" id="HII70892.1"/>
    </source>
</evidence>
<accession>A0A832T7P3</accession>
<dbReference type="EMBL" id="DUJS01000004">
    <property type="protein sequence ID" value="HII70892.1"/>
    <property type="molecule type" value="Genomic_DNA"/>
</dbReference>
<dbReference type="GO" id="GO:0046166">
    <property type="term" value="P:glyceraldehyde-3-phosphate biosynthetic process"/>
    <property type="evidence" value="ECO:0007669"/>
    <property type="project" value="TreeGrafter"/>
</dbReference>
<dbReference type="Gene3D" id="3.20.20.70">
    <property type="entry name" value="Aldolase class I"/>
    <property type="match status" value="1"/>
</dbReference>
<evidence type="ECO:0000256" key="1">
    <source>
        <dbReference type="ARBA" id="ARBA00022432"/>
    </source>
</evidence>
<dbReference type="PROSITE" id="PS00171">
    <property type="entry name" value="TIM_1"/>
    <property type="match status" value="1"/>
</dbReference>
<comment type="subunit">
    <text evidence="5">Homotetramer; dimer of dimers.</text>
</comment>
<comment type="caution">
    <text evidence="7">The sequence shown here is derived from an EMBL/GenBank/DDBJ whole genome shotgun (WGS) entry which is preliminary data.</text>
</comment>
<dbReference type="AlphaFoldDB" id="A0A832T7P3"/>
<feature type="active site" description="Proton acceptor" evidence="5">
    <location>
        <position position="144"/>
    </location>
</feature>
<feature type="binding site" evidence="5">
    <location>
        <begin position="205"/>
        <end position="206"/>
    </location>
    <ligand>
        <name>substrate</name>
    </ligand>
</feature>
<keyword evidence="1 5" id="KW-0312">Gluconeogenesis</keyword>
<evidence type="ECO:0000313" key="8">
    <source>
        <dbReference type="Proteomes" id="UP000619545"/>
    </source>
</evidence>
<keyword evidence="4 5" id="KW-0413">Isomerase</keyword>
<gene>
    <name evidence="5 7" type="primary">tpiA</name>
    <name evidence="7" type="ORF">HA336_06650</name>
</gene>
<evidence type="ECO:0000256" key="3">
    <source>
        <dbReference type="ARBA" id="ARBA00023152"/>
    </source>
</evidence>
<dbReference type="Pfam" id="PF00121">
    <property type="entry name" value="TIM"/>
    <property type="match status" value="1"/>
</dbReference>
<dbReference type="RefSeq" id="WP_011020032.1">
    <property type="nucleotide sequence ID" value="NZ_DUJS01000004.1"/>
</dbReference>
<dbReference type="PANTHER" id="PTHR21139:SF42">
    <property type="entry name" value="TRIOSEPHOSPHATE ISOMERASE"/>
    <property type="match status" value="1"/>
</dbReference>
<protein>
    <recommendedName>
        <fullName evidence="5 6">Triosephosphate isomerase</fullName>
        <shortName evidence="5">TIM</shortName>
        <shortName evidence="5">TPI</shortName>
        <ecNumber evidence="5 6">5.3.1.1</ecNumber>
    </recommendedName>
    <alternativeName>
        <fullName evidence="5">Triose-phosphate isomerase</fullName>
    </alternativeName>
</protein>
<dbReference type="InterPro" id="IPR022891">
    <property type="entry name" value="Triosephosphate_isomerase_arc"/>
</dbReference>
<evidence type="ECO:0000256" key="2">
    <source>
        <dbReference type="ARBA" id="ARBA00022490"/>
    </source>
</evidence>
<keyword evidence="3 5" id="KW-0324">Glycolysis</keyword>
<dbReference type="CDD" id="cd00311">
    <property type="entry name" value="TIM"/>
    <property type="match status" value="1"/>
</dbReference>
<keyword evidence="2 5" id="KW-0963">Cytoplasm</keyword>
<reference evidence="7" key="1">
    <citation type="journal article" date="2020" name="bioRxiv">
        <title>A rank-normalized archaeal taxonomy based on genome phylogeny resolves widespread incomplete and uneven classifications.</title>
        <authorList>
            <person name="Rinke C."/>
            <person name="Chuvochina M."/>
            <person name="Mussig A.J."/>
            <person name="Chaumeil P.-A."/>
            <person name="Waite D.W."/>
            <person name="Whitman W.B."/>
            <person name="Parks D.H."/>
            <person name="Hugenholtz P."/>
        </authorList>
    </citation>
    <scope>NUCLEOTIDE SEQUENCE</scope>
    <source>
        <strain evidence="7">UBA8853</strain>
    </source>
</reference>
<name>A0A832T7P3_9EURY</name>
<dbReference type="EC" id="5.3.1.1" evidence="5 6"/>
<evidence type="ECO:0000256" key="4">
    <source>
        <dbReference type="ARBA" id="ARBA00023235"/>
    </source>
</evidence>
<comment type="similarity">
    <text evidence="5 6">Belongs to the triosephosphate isomerase family.</text>
</comment>
<comment type="function">
    <text evidence="5">Involved in the gluconeogenesis. Catalyzes stereospecifically the conversion of dihydroxyacetone phosphate (DHAP) to D-glyceraldehyde-3-phosphate (G3P).</text>
</comment>
<dbReference type="GO" id="GO:0006096">
    <property type="term" value="P:glycolytic process"/>
    <property type="evidence" value="ECO:0007669"/>
    <property type="project" value="UniProtKB-UniRule"/>
</dbReference>
<dbReference type="GO" id="GO:0005829">
    <property type="term" value="C:cytosol"/>
    <property type="evidence" value="ECO:0007669"/>
    <property type="project" value="TreeGrafter"/>
</dbReference>
<dbReference type="NCBIfam" id="TIGR00419">
    <property type="entry name" value="tim"/>
    <property type="match status" value="1"/>
</dbReference>
<organism evidence="7 8">
    <name type="scientific">Methanopyrus kandleri</name>
    <dbReference type="NCBI Taxonomy" id="2320"/>
    <lineage>
        <taxon>Archaea</taxon>
        <taxon>Methanobacteriati</taxon>
        <taxon>Methanobacteriota</taxon>
        <taxon>Methanomada group</taxon>
        <taxon>Methanopyri</taxon>
        <taxon>Methanopyrales</taxon>
        <taxon>Methanopyraceae</taxon>
        <taxon>Methanopyrus</taxon>
    </lineage>
</organism>
<dbReference type="PROSITE" id="PS51440">
    <property type="entry name" value="TIM_2"/>
    <property type="match status" value="1"/>
</dbReference>
<dbReference type="SUPFAM" id="SSF51351">
    <property type="entry name" value="Triosephosphate isomerase (TIM)"/>
    <property type="match status" value="1"/>
</dbReference>
<proteinExistence type="inferred from homology"/>
<dbReference type="NCBIfam" id="NF003302">
    <property type="entry name" value="PRK04302.1"/>
    <property type="match status" value="1"/>
</dbReference>
<comment type="subcellular location">
    <subcellularLocation>
        <location evidence="5 6">Cytoplasm</location>
    </subcellularLocation>
</comment>
<feature type="binding site" evidence="5">
    <location>
        <position position="149"/>
    </location>
    <ligand>
        <name>substrate</name>
    </ligand>
</feature>
<evidence type="ECO:0000256" key="5">
    <source>
        <dbReference type="HAMAP-Rule" id="MF_00147"/>
    </source>
</evidence>
<comment type="catalytic activity">
    <reaction evidence="5 6">
        <text>D-glyceraldehyde 3-phosphate = dihydroxyacetone phosphate</text>
        <dbReference type="Rhea" id="RHEA:18585"/>
        <dbReference type="ChEBI" id="CHEBI:57642"/>
        <dbReference type="ChEBI" id="CHEBI:59776"/>
        <dbReference type="EC" id="5.3.1.1"/>
    </reaction>
</comment>
<feature type="active site" description="Electrophile" evidence="5">
    <location>
        <position position="96"/>
    </location>
</feature>
<dbReference type="Proteomes" id="UP000619545">
    <property type="component" value="Unassembled WGS sequence"/>
</dbReference>
<dbReference type="GO" id="GO:0004807">
    <property type="term" value="F:triose-phosphate isomerase activity"/>
    <property type="evidence" value="ECO:0007669"/>
    <property type="project" value="UniProtKB-UniRule"/>
</dbReference>
<dbReference type="GO" id="GO:0019563">
    <property type="term" value="P:glycerol catabolic process"/>
    <property type="evidence" value="ECO:0007669"/>
    <property type="project" value="TreeGrafter"/>
</dbReference>
<dbReference type="GeneID" id="1478259"/>
<comment type="pathway">
    <text evidence="5 6">Carbohydrate degradation; glycolysis; D-glyceraldehyde 3-phosphate from glycerone phosphate: step 1/1.</text>
</comment>
<dbReference type="GO" id="GO:0006094">
    <property type="term" value="P:gluconeogenesis"/>
    <property type="evidence" value="ECO:0007669"/>
    <property type="project" value="UniProtKB-UniRule"/>
</dbReference>
<dbReference type="InterPro" id="IPR035990">
    <property type="entry name" value="TIM_sf"/>
</dbReference>
<dbReference type="InterPro" id="IPR020861">
    <property type="entry name" value="Triosephosphate_isomerase_AS"/>
</dbReference>
<feature type="binding site" evidence="5">
    <location>
        <begin position="10"/>
        <end position="12"/>
    </location>
    <ligand>
        <name>substrate</name>
    </ligand>
</feature>
<comment type="pathway">
    <text evidence="5 6">Carbohydrate biosynthesis; gluconeogenesis.</text>
</comment>
<dbReference type="UniPathway" id="UPA00138"/>
<dbReference type="SMR" id="A0A832T7P3"/>
<dbReference type="InterPro" id="IPR000652">
    <property type="entry name" value="Triosephosphate_isomerase"/>
</dbReference>
<dbReference type="PANTHER" id="PTHR21139">
    <property type="entry name" value="TRIOSEPHOSPHATE ISOMERASE"/>
    <property type="match status" value="1"/>
</dbReference>
<dbReference type="UniPathway" id="UPA00109">
    <property type="reaction ID" value="UER00189"/>
</dbReference>
<evidence type="ECO:0000256" key="6">
    <source>
        <dbReference type="RuleBase" id="RU363013"/>
    </source>
</evidence>
<dbReference type="OMA" id="IPVYAQH"/>
<dbReference type="HAMAP" id="MF_00147_A">
    <property type="entry name" value="TIM_A"/>
    <property type="match status" value="1"/>
</dbReference>